<comment type="caution">
    <text evidence="2">The sequence shown here is derived from an EMBL/GenBank/DDBJ whole genome shotgun (WGS) entry which is preliminary data.</text>
</comment>
<protein>
    <submittedName>
        <fullName evidence="2">UbiE protein</fullName>
    </submittedName>
</protein>
<feature type="region of interest" description="Disordered" evidence="1">
    <location>
        <begin position="1"/>
        <end position="117"/>
    </location>
</feature>
<keyword evidence="3" id="KW-1185">Reference proteome</keyword>
<organism evidence="2 3">
    <name type="scientific">Symbiodinium necroappetens</name>
    <dbReference type="NCBI Taxonomy" id="1628268"/>
    <lineage>
        <taxon>Eukaryota</taxon>
        <taxon>Sar</taxon>
        <taxon>Alveolata</taxon>
        <taxon>Dinophyceae</taxon>
        <taxon>Suessiales</taxon>
        <taxon>Symbiodiniaceae</taxon>
        <taxon>Symbiodinium</taxon>
    </lineage>
</organism>
<proteinExistence type="predicted"/>
<evidence type="ECO:0000256" key="1">
    <source>
        <dbReference type="SAM" id="MobiDB-lite"/>
    </source>
</evidence>
<dbReference type="Proteomes" id="UP000601435">
    <property type="component" value="Unassembled WGS sequence"/>
</dbReference>
<dbReference type="AlphaFoldDB" id="A0A813AT74"/>
<sequence length="279" mass="30121">AAAAITSVTRAAKSEDSEATSDEVVDELDPVTRSEEQGVSPATSRGYAGDRDGQAEAGNSRLDEVLSLEQLTSEEEPAEADSAKDAKAARRERKKALKAERRARRAQSPEERSAAKRKPCTLCQRPVDLLVRCRIDISQKWHMLCGRCWKKASGGVPDGDASHPHYRYGGLWKNRSAKVTTPSFSGAVKAKAEEDFDSAELLLQEAYKGHGVTHLERCSGRLRSVAESEVIEPCLVTIPEIAATAGTEPPGTAHADQVPAEQAHCGKTAVTEVECRMEG</sequence>
<reference evidence="2" key="1">
    <citation type="submission" date="2021-02" db="EMBL/GenBank/DDBJ databases">
        <authorList>
            <person name="Dougan E. K."/>
            <person name="Rhodes N."/>
            <person name="Thang M."/>
            <person name="Chan C."/>
        </authorList>
    </citation>
    <scope>NUCLEOTIDE SEQUENCE</scope>
</reference>
<evidence type="ECO:0000313" key="3">
    <source>
        <dbReference type="Proteomes" id="UP000601435"/>
    </source>
</evidence>
<gene>
    <name evidence="2" type="primary">ubiE</name>
    <name evidence="2" type="ORF">SNEC2469_LOCUS28791</name>
</gene>
<feature type="compositionally biased region" description="Acidic residues" evidence="1">
    <location>
        <begin position="17"/>
        <end position="29"/>
    </location>
</feature>
<evidence type="ECO:0000313" key="2">
    <source>
        <dbReference type="EMBL" id="CAE7879425.1"/>
    </source>
</evidence>
<feature type="compositionally biased region" description="Basic residues" evidence="1">
    <location>
        <begin position="90"/>
        <end position="105"/>
    </location>
</feature>
<dbReference type="OrthoDB" id="537467at2759"/>
<dbReference type="EMBL" id="CAJNJA010063363">
    <property type="protein sequence ID" value="CAE7879425.1"/>
    <property type="molecule type" value="Genomic_DNA"/>
</dbReference>
<accession>A0A813AT74</accession>
<feature type="compositionally biased region" description="Low complexity" evidence="1">
    <location>
        <begin position="1"/>
        <end position="11"/>
    </location>
</feature>
<feature type="non-terminal residue" evidence="2">
    <location>
        <position position="1"/>
    </location>
</feature>
<feature type="non-terminal residue" evidence="2">
    <location>
        <position position="279"/>
    </location>
</feature>
<name>A0A813AT74_9DINO</name>